<dbReference type="Gene3D" id="1.10.287.110">
    <property type="entry name" value="DnaJ domain"/>
    <property type="match status" value="1"/>
</dbReference>
<dbReference type="InterPro" id="IPR001623">
    <property type="entry name" value="DnaJ_domain"/>
</dbReference>
<evidence type="ECO:0000259" key="3">
    <source>
        <dbReference type="PROSITE" id="PS50076"/>
    </source>
</evidence>
<sequence>MNGAKGSALEWALALLRAPGERHVLRQRPLPEGMELLLGVAAAAPPEVLAEQARRFGESETQMLEAARFYAREVLFHPQADAYRMLGVEACASVEEIKVHHRLLQMWLHPDRQQSEDDTVFAARVNSAWNRLRSPERRQAYDAALRAERPPEIFDSSGALRVVRTWVPAPEPVAPPSPWLRRWPALALLALCGVLALLALRDMNRADPDWEASRQIESSVGNADADRLVSLIPPAEPGSNPAEQVDPRLPLGASPVSGTAAAALQEAPFDPLRPPTEDPMSGFGADRRAGVEPFRSEAGLGLQDPAAANAVMAAAPAEAATVVERPQVAAIASSAVATNRSMPAATPASPSAPPALQPEFSRVQSARKTGEQLLHYLRAPRTDIPPIWSSPAVEADTQRLRQRLHADGRARIAEAHWRIGSSEAVLESAVAGASGRNELLIAQLRWRDGYWLVTGVEMESIR</sequence>
<dbReference type="InterPro" id="IPR036869">
    <property type="entry name" value="J_dom_sf"/>
</dbReference>
<dbReference type="RefSeq" id="WP_138348561.1">
    <property type="nucleotide sequence ID" value="NZ_SROY01000002.1"/>
</dbReference>
<dbReference type="Proteomes" id="UP000308508">
    <property type="component" value="Unassembled WGS sequence"/>
</dbReference>
<evidence type="ECO:0000313" key="5">
    <source>
        <dbReference type="Proteomes" id="UP000308508"/>
    </source>
</evidence>
<reference evidence="4 5" key="1">
    <citation type="submission" date="2019-04" db="EMBL/GenBank/DDBJ databases">
        <authorList>
            <person name="Grouzdev D.S."/>
            <person name="Nazina T.N."/>
        </authorList>
    </citation>
    <scope>NUCLEOTIDE SEQUENCE [LARGE SCALE GENOMIC DNA]</scope>
    <source>
        <strain evidence="4 5">SHC 3-19</strain>
    </source>
</reference>
<comment type="caution">
    <text evidence="4">The sequence shown here is derived from an EMBL/GenBank/DDBJ whole genome shotgun (WGS) entry which is preliminary data.</text>
</comment>
<feature type="domain" description="J" evidence="3">
    <location>
        <begin position="81"/>
        <end position="145"/>
    </location>
</feature>
<evidence type="ECO:0000313" key="4">
    <source>
        <dbReference type="EMBL" id="TLX22276.1"/>
    </source>
</evidence>
<dbReference type="PROSITE" id="PS50076">
    <property type="entry name" value="DNAJ_2"/>
    <property type="match status" value="1"/>
</dbReference>
<feature type="region of interest" description="Disordered" evidence="2">
    <location>
        <begin position="231"/>
        <end position="254"/>
    </location>
</feature>
<dbReference type="STRING" id="1123377.GCA_000423885_00311"/>
<dbReference type="Pfam" id="PF00226">
    <property type="entry name" value="DnaJ"/>
    <property type="match status" value="1"/>
</dbReference>
<dbReference type="EMBL" id="SROY01000002">
    <property type="protein sequence ID" value="TLX22276.1"/>
    <property type="molecule type" value="Genomic_DNA"/>
</dbReference>
<gene>
    <name evidence="4" type="ORF">E5S66_07135</name>
</gene>
<dbReference type="SMART" id="SM00271">
    <property type="entry name" value="DnaJ"/>
    <property type="match status" value="1"/>
</dbReference>
<feature type="region of interest" description="Disordered" evidence="2">
    <location>
        <begin position="267"/>
        <end position="287"/>
    </location>
</feature>
<keyword evidence="1" id="KW-0143">Chaperone</keyword>
<evidence type="ECO:0000256" key="1">
    <source>
        <dbReference type="ARBA" id="ARBA00023186"/>
    </source>
</evidence>
<evidence type="ECO:0000256" key="2">
    <source>
        <dbReference type="SAM" id="MobiDB-lite"/>
    </source>
</evidence>
<proteinExistence type="predicted"/>
<protein>
    <recommendedName>
        <fullName evidence="3">J domain-containing protein</fullName>
    </recommendedName>
</protein>
<dbReference type="SUPFAM" id="SSF46565">
    <property type="entry name" value="Chaperone J-domain"/>
    <property type="match status" value="1"/>
</dbReference>
<dbReference type="CDD" id="cd06257">
    <property type="entry name" value="DnaJ"/>
    <property type="match status" value="1"/>
</dbReference>
<name>A0A5R9PGD0_9GAMM</name>
<keyword evidence="5" id="KW-1185">Reference proteome</keyword>
<organism evidence="4 5">
    <name type="scientific">Thermomonas fusca</name>
    <dbReference type="NCBI Taxonomy" id="215690"/>
    <lineage>
        <taxon>Bacteria</taxon>
        <taxon>Pseudomonadati</taxon>
        <taxon>Pseudomonadota</taxon>
        <taxon>Gammaproteobacteria</taxon>
        <taxon>Lysobacterales</taxon>
        <taxon>Lysobacteraceae</taxon>
        <taxon>Thermomonas</taxon>
    </lineage>
</organism>
<accession>A0A5R9PGD0</accession>
<dbReference type="AlphaFoldDB" id="A0A5R9PGD0"/>